<evidence type="ECO:0000259" key="9">
    <source>
        <dbReference type="Pfam" id="PF00324"/>
    </source>
</evidence>
<evidence type="ECO:0000256" key="4">
    <source>
        <dbReference type="ARBA" id="ARBA00022692"/>
    </source>
</evidence>
<dbReference type="Pfam" id="PF00324">
    <property type="entry name" value="AA_permease"/>
    <property type="match status" value="1"/>
</dbReference>
<protein>
    <submittedName>
        <fullName evidence="11">Uncharacterized protein</fullName>
    </submittedName>
</protein>
<feature type="domain" description="Amino acid permease/ SLC12A" evidence="9">
    <location>
        <begin position="220"/>
        <end position="651"/>
    </location>
</feature>
<evidence type="ECO:0000256" key="1">
    <source>
        <dbReference type="ARBA" id="ARBA00004141"/>
    </source>
</evidence>
<feature type="transmembrane region" description="Helical" evidence="8">
    <location>
        <begin position="329"/>
        <end position="348"/>
    </location>
</feature>
<feature type="region of interest" description="Disordered" evidence="7">
    <location>
        <begin position="1177"/>
        <end position="1206"/>
    </location>
</feature>
<dbReference type="GO" id="GO:0055075">
    <property type="term" value="P:potassium ion homeostasis"/>
    <property type="evidence" value="ECO:0007669"/>
    <property type="project" value="TreeGrafter"/>
</dbReference>
<accession>A0A8H7Q5Y4</accession>
<feature type="compositionally biased region" description="Polar residues" evidence="7">
    <location>
        <begin position="1180"/>
        <end position="1198"/>
    </location>
</feature>
<keyword evidence="3" id="KW-0813">Transport</keyword>
<dbReference type="Proteomes" id="UP000654370">
    <property type="component" value="Unassembled WGS sequence"/>
</dbReference>
<proteinExistence type="inferred from homology"/>
<feature type="domain" description="SLC12A transporter C-terminal" evidence="10">
    <location>
        <begin position="663"/>
        <end position="745"/>
    </location>
</feature>
<gene>
    <name evidence="11" type="ORF">INT43_002598</name>
</gene>
<dbReference type="EMBL" id="JAEPQZ010000001">
    <property type="protein sequence ID" value="KAG2186160.1"/>
    <property type="molecule type" value="Genomic_DNA"/>
</dbReference>
<dbReference type="OrthoDB" id="2020542at2759"/>
<feature type="transmembrane region" description="Helical" evidence="8">
    <location>
        <begin position="536"/>
        <end position="557"/>
    </location>
</feature>
<dbReference type="Pfam" id="PF03522">
    <property type="entry name" value="SLC12"/>
    <property type="match status" value="1"/>
</dbReference>
<reference evidence="11" key="1">
    <citation type="submission" date="2020-12" db="EMBL/GenBank/DDBJ databases">
        <title>Metabolic potential, ecology and presence of endohyphal bacteria is reflected in genomic diversity of Mucoromycotina.</title>
        <authorList>
            <person name="Muszewska A."/>
            <person name="Okrasinska A."/>
            <person name="Steczkiewicz K."/>
            <person name="Drgas O."/>
            <person name="Orlowska M."/>
            <person name="Perlinska-Lenart U."/>
            <person name="Aleksandrzak-Piekarczyk T."/>
            <person name="Szatraj K."/>
            <person name="Zielenkiewicz U."/>
            <person name="Pilsyk S."/>
            <person name="Malc E."/>
            <person name="Mieczkowski P."/>
            <person name="Kruszewska J.S."/>
            <person name="Biernat P."/>
            <person name="Pawlowska J."/>
        </authorList>
    </citation>
    <scope>NUCLEOTIDE SEQUENCE</scope>
    <source>
        <strain evidence="11">WA0000067209</strain>
    </source>
</reference>
<feature type="transmembrane region" description="Helical" evidence="8">
    <location>
        <begin position="511"/>
        <end position="530"/>
    </location>
</feature>
<keyword evidence="5 8" id="KW-1133">Transmembrane helix</keyword>
<dbReference type="InterPro" id="IPR018491">
    <property type="entry name" value="SLC12_C"/>
</dbReference>
<feature type="transmembrane region" description="Helical" evidence="8">
    <location>
        <begin position="170"/>
        <end position="190"/>
    </location>
</feature>
<dbReference type="GO" id="GO:0034486">
    <property type="term" value="P:vacuolar transmembrane transport"/>
    <property type="evidence" value="ECO:0007669"/>
    <property type="project" value="TreeGrafter"/>
</dbReference>
<dbReference type="FunFam" id="1.20.1740.10:FF:000013">
    <property type="entry name" value="Solute carrier family 12 member"/>
    <property type="match status" value="1"/>
</dbReference>
<feature type="transmembrane region" description="Helical" evidence="8">
    <location>
        <begin position="383"/>
        <end position="405"/>
    </location>
</feature>
<dbReference type="GO" id="GO:0005774">
    <property type="term" value="C:vacuolar membrane"/>
    <property type="evidence" value="ECO:0007669"/>
    <property type="project" value="TreeGrafter"/>
</dbReference>
<dbReference type="Gene3D" id="1.20.1740.10">
    <property type="entry name" value="Amino acid/polyamine transporter I"/>
    <property type="match status" value="1"/>
</dbReference>
<evidence type="ECO:0000256" key="3">
    <source>
        <dbReference type="ARBA" id="ARBA00022448"/>
    </source>
</evidence>
<evidence type="ECO:0000256" key="5">
    <source>
        <dbReference type="ARBA" id="ARBA00022989"/>
    </source>
</evidence>
<feature type="transmembrane region" description="Helical" evidence="8">
    <location>
        <begin position="457"/>
        <end position="481"/>
    </location>
</feature>
<dbReference type="PANTHER" id="PTHR11827:SF72">
    <property type="entry name" value="GH08340P"/>
    <property type="match status" value="1"/>
</dbReference>
<evidence type="ECO:0000256" key="2">
    <source>
        <dbReference type="ARBA" id="ARBA00010593"/>
    </source>
</evidence>
<evidence type="ECO:0000259" key="10">
    <source>
        <dbReference type="Pfam" id="PF03522"/>
    </source>
</evidence>
<evidence type="ECO:0000256" key="8">
    <source>
        <dbReference type="SAM" id="Phobius"/>
    </source>
</evidence>
<feature type="transmembrane region" description="Helical" evidence="8">
    <location>
        <begin position="417"/>
        <end position="437"/>
    </location>
</feature>
<feature type="compositionally biased region" description="Acidic residues" evidence="7">
    <location>
        <begin position="1110"/>
        <end position="1121"/>
    </location>
</feature>
<dbReference type="GO" id="GO:0006884">
    <property type="term" value="P:cell volume homeostasis"/>
    <property type="evidence" value="ECO:0007669"/>
    <property type="project" value="TreeGrafter"/>
</dbReference>
<feature type="compositionally biased region" description="Basic and acidic residues" evidence="7">
    <location>
        <begin position="41"/>
        <end position="54"/>
    </location>
</feature>
<keyword evidence="12" id="KW-1185">Reference proteome</keyword>
<evidence type="ECO:0000313" key="12">
    <source>
        <dbReference type="Proteomes" id="UP000654370"/>
    </source>
</evidence>
<comment type="subcellular location">
    <subcellularLocation>
        <location evidence="1">Membrane</location>
        <topology evidence="1">Multi-pass membrane protein</topology>
    </subcellularLocation>
</comment>
<dbReference type="GO" id="GO:0015379">
    <property type="term" value="F:potassium:chloride symporter activity"/>
    <property type="evidence" value="ECO:0007669"/>
    <property type="project" value="TreeGrafter"/>
</dbReference>
<feature type="compositionally biased region" description="Basic and acidic residues" evidence="7">
    <location>
        <begin position="19"/>
        <end position="30"/>
    </location>
</feature>
<feature type="compositionally biased region" description="Basic and acidic residues" evidence="7">
    <location>
        <begin position="995"/>
        <end position="1007"/>
    </location>
</feature>
<feature type="transmembrane region" description="Helical" evidence="8">
    <location>
        <begin position="144"/>
        <end position="164"/>
    </location>
</feature>
<keyword evidence="6 8" id="KW-0472">Membrane</keyword>
<evidence type="ECO:0000256" key="7">
    <source>
        <dbReference type="SAM" id="MobiDB-lite"/>
    </source>
</evidence>
<comment type="caution">
    <text evidence="11">The sequence shown here is derived from an EMBL/GenBank/DDBJ whole genome shotgun (WGS) entry which is preliminary data.</text>
</comment>
<dbReference type="GO" id="GO:0055064">
    <property type="term" value="P:chloride ion homeostasis"/>
    <property type="evidence" value="ECO:0007669"/>
    <property type="project" value="TreeGrafter"/>
</dbReference>
<feature type="region of interest" description="Disordered" evidence="7">
    <location>
        <begin position="1098"/>
        <end position="1135"/>
    </location>
</feature>
<sequence>MSKFVSRAGDQIDQLQEQLTRRETNEERESPSQPQSYGAIEDNRSSFEKPKDGEPFEDSFGESSQVGSTGFLRRTSANTTSAGPRRGRPTVARPMLPTVHSGVVQHAAHDDAAYDVTRNKRHKSAAKRANSTPDSSKLGTFEGVFTPAILSIWSIIVFLRFSFIVSEAGVVATLMMFSVGYMCVIFFWLFHIWASPLFCTDHILTLMIICRQIKTNRINVLTTLSMSAISTNGTVRGGGTYYMISRSLGSPEFGGSIGLVFWMGQCMSAAMSATGFSEPLLANLGQESGQYLNVLPEGQVPLSCTYRALLVMCVAIAMAGPKTYARSSLFLACFVLLGTLSIFVSFAFKEPFIDGKHKVIYTGFQWWTLQQNLWPQFSRGNTLATIFGVLFPCCNGVLAGASLSGDLKKPSDSIPEGTLHAVWITYVAYCLLVIMMGGSIDRTSMIEDLNILQDISLIPSLFILGSFATMIYSVLGAIVGASKIMQAIARDDLLPFLYFFKRGTSKNDTPSAAILLTLGFILLVCTTPSVNIIASMVTLTALLTFSVLNLACAVLKISAAPNFRPNFKYFRWWTATVGLLMAISAMIYVSPTLAICAFVVVLSLLIVIHYTSPPKKWGNITQSLIYHQVRKYLLRLDTRKEHVKFWRPQILLLVNNPRTSIGLIAFCNALKKGGLYILGHTIKGEFSSALPELDRQQTSWLRYVDAAKVKAFTNITIADSERLGARSLVLGSGLGGMRPNLVILGAFNIQAYRDLHFSTKVNTTDPDFKNRHLPPSREGSRPRNLYLQSRLPADTSRAESPIVPTDYVAIIEDLLRMNKSIGVGFGFDAIETMEASQEEYRKYQRYHKRPPRSERRYIDVWPIQVASPEEKTTEAAAAKSALTTYTMILQLATILNMVQQWRKQYRLRVVCFVEHPQDIPEERRRVASLLENLRIRAELLVISLADTDSTNIDMGDATQVTCYTAITQGKEGVNEQVDALLVGTQWWNDTWKPTDGESNHASTDHLSTKAIKSTKSHRTEESYNTDTDTDIDHDSLTDHEGDFAVPPNASVWFPENSNTVISGFDPMERRYSPPQLLTRYASIPSSLTMRVVLPSENADRLYDSSSSSSDESDTSEDEELDAGSHRRQSRINNITSKITEPVLGAIGLGKTKTSNTSSTPSELGQLLDNWRANPPKLAETQISNPTDRIQDYGSTNDVIQPDSKDDSGVKKLEFNDLPSRAQHLIINEKMRRVSPPEHTAVLFSALPAPLSGTHQHEQDSLAYIENLEVLVQDLPPAMLIHANSLTVTMAL</sequence>
<keyword evidence="4 8" id="KW-0812">Transmembrane</keyword>
<comment type="similarity">
    <text evidence="2">Belongs to the SLC12A transporter family.</text>
</comment>
<feature type="region of interest" description="Disordered" evidence="7">
    <location>
        <begin position="763"/>
        <end position="785"/>
    </location>
</feature>
<dbReference type="InterPro" id="IPR004842">
    <property type="entry name" value="SLC12A_fam"/>
</dbReference>
<dbReference type="PANTHER" id="PTHR11827">
    <property type="entry name" value="SOLUTE CARRIER FAMILY 12, CATION COTRANSPORTERS"/>
    <property type="match status" value="1"/>
</dbReference>
<feature type="region of interest" description="Disordered" evidence="7">
    <location>
        <begin position="1"/>
        <end position="93"/>
    </location>
</feature>
<evidence type="ECO:0000313" key="11">
    <source>
        <dbReference type="EMBL" id="KAG2186160.1"/>
    </source>
</evidence>
<evidence type="ECO:0000256" key="6">
    <source>
        <dbReference type="ARBA" id="ARBA00023136"/>
    </source>
</evidence>
<organism evidence="11 12">
    <name type="scientific">Mortierella isabellina</name>
    <name type="common">Filamentous fungus</name>
    <name type="synonym">Umbelopsis isabellina</name>
    <dbReference type="NCBI Taxonomy" id="91625"/>
    <lineage>
        <taxon>Eukaryota</taxon>
        <taxon>Fungi</taxon>
        <taxon>Fungi incertae sedis</taxon>
        <taxon>Mucoromycota</taxon>
        <taxon>Mucoromycotina</taxon>
        <taxon>Umbelopsidomycetes</taxon>
        <taxon>Umbelopsidales</taxon>
        <taxon>Umbelopsidaceae</taxon>
        <taxon>Umbelopsis</taxon>
    </lineage>
</organism>
<name>A0A8H7Q5Y4_MORIS</name>
<dbReference type="InterPro" id="IPR004841">
    <property type="entry name" value="AA-permease/SLC12A_dom"/>
</dbReference>
<feature type="region of interest" description="Disordered" evidence="7">
    <location>
        <begin position="995"/>
        <end position="1031"/>
    </location>
</feature>